<dbReference type="OrthoDB" id="20872at2759"/>
<feature type="domain" description="DUF8212" evidence="2">
    <location>
        <begin position="233"/>
        <end position="256"/>
    </location>
</feature>
<sequence length="585" mass="67069">MRLINTHTLQLESYFGASRRYAILSHVWGSDEVSFQDMTSVDPGQTLELDRYSKLRESCSMARSLKFDYIWIDTCCIDKSSSAELSEAINSMFRWYAESTVCIAFLEDVLPSTSGEETKKAFSNSRWFTRGWTLQELIAPGKVIFYDRVWNRLGTRAELKDDIMSVTGISDELLHTTHHMMEMKQRQLVQYSAAEKMYWAAGRETTRPEDIAYCLLGIFDINMPLLYGEGQIKAFKRLQEEIIKSTDDESIFAWRQPRYRVAGKTYWSLLANSPSAFDMDHSSKDLNGLVPKMAKYLSLRSGTSTSMTNRGLDLELSLTPFPIDKSGSIFLAFLNCEFRRGQTSINPAILLQRAAWDKDSYFVRIRPDILVLCMMNSIILPDELLNIMRGGQIEVLQEAVPRQIFVPHNTPDLRYLKGVIFRPEVKGVTEESGMTVRVRSRSPTWQYFVDAREGPSITPESYEINFDLAPGPSLGSLEGPVVLGVLELDIGNYDSKQCLVMGLEPLPPNPFQTTPLYFLPWYAFEEQTWVARQDFTRVLDKAQRRLEWEVHGVITAKIGITSRYSSLFYNLTLEMEAKRKTNSWF</sequence>
<accession>A0A8H5TLU8</accession>
<dbReference type="Pfam" id="PF06985">
    <property type="entry name" value="HET"/>
    <property type="match status" value="1"/>
</dbReference>
<organism evidence="3 4">
    <name type="scientific">Fusarium heterosporum</name>
    <dbReference type="NCBI Taxonomy" id="42747"/>
    <lineage>
        <taxon>Eukaryota</taxon>
        <taxon>Fungi</taxon>
        <taxon>Dikarya</taxon>
        <taxon>Ascomycota</taxon>
        <taxon>Pezizomycotina</taxon>
        <taxon>Sordariomycetes</taxon>
        <taxon>Hypocreomycetidae</taxon>
        <taxon>Hypocreales</taxon>
        <taxon>Nectriaceae</taxon>
        <taxon>Fusarium</taxon>
        <taxon>Fusarium heterosporum species complex</taxon>
    </lineage>
</organism>
<dbReference type="AlphaFoldDB" id="A0A8H5TLU8"/>
<gene>
    <name evidence="3" type="ORF">FHETE_4016</name>
</gene>
<dbReference type="Pfam" id="PF26640">
    <property type="entry name" value="DUF8212"/>
    <property type="match status" value="1"/>
</dbReference>
<evidence type="ECO:0000259" key="2">
    <source>
        <dbReference type="Pfam" id="PF26640"/>
    </source>
</evidence>
<dbReference type="EMBL" id="JAAGWQ010000064">
    <property type="protein sequence ID" value="KAF5671803.1"/>
    <property type="molecule type" value="Genomic_DNA"/>
</dbReference>
<feature type="domain" description="Heterokaryon incompatibility" evidence="1">
    <location>
        <begin position="21"/>
        <end position="108"/>
    </location>
</feature>
<protein>
    <submittedName>
        <fullName evidence="3">Beta transducin</fullName>
    </submittedName>
</protein>
<dbReference type="PANTHER" id="PTHR10622:SF10">
    <property type="entry name" value="HET DOMAIN-CONTAINING PROTEIN"/>
    <property type="match status" value="1"/>
</dbReference>
<comment type="caution">
    <text evidence="3">The sequence shown here is derived from an EMBL/GenBank/DDBJ whole genome shotgun (WGS) entry which is preliminary data.</text>
</comment>
<dbReference type="Proteomes" id="UP000567885">
    <property type="component" value="Unassembled WGS sequence"/>
</dbReference>
<name>A0A8H5TLU8_FUSHE</name>
<evidence type="ECO:0000313" key="4">
    <source>
        <dbReference type="Proteomes" id="UP000567885"/>
    </source>
</evidence>
<reference evidence="3 4" key="1">
    <citation type="submission" date="2020-05" db="EMBL/GenBank/DDBJ databases">
        <title>Identification and distribution of gene clusters putatively required for synthesis of sphingolipid metabolism inhibitors in phylogenetically diverse species of the filamentous fungus Fusarium.</title>
        <authorList>
            <person name="Kim H.-S."/>
            <person name="Busman M."/>
            <person name="Brown D.W."/>
            <person name="Divon H."/>
            <person name="Uhlig S."/>
            <person name="Proctor R.H."/>
        </authorList>
    </citation>
    <scope>NUCLEOTIDE SEQUENCE [LARGE SCALE GENOMIC DNA]</scope>
    <source>
        <strain evidence="3 4">NRRL 20693</strain>
    </source>
</reference>
<dbReference type="InterPro" id="IPR058525">
    <property type="entry name" value="DUF8212"/>
</dbReference>
<proteinExistence type="predicted"/>
<dbReference type="PANTHER" id="PTHR10622">
    <property type="entry name" value="HET DOMAIN-CONTAINING PROTEIN"/>
    <property type="match status" value="1"/>
</dbReference>
<keyword evidence="4" id="KW-1185">Reference proteome</keyword>
<evidence type="ECO:0000259" key="1">
    <source>
        <dbReference type="Pfam" id="PF06985"/>
    </source>
</evidence>
<dbReference type="InterPro" id="IPR010730">
    <property type="entry name" value="HET"/>
</dbReference>
<evidence type="ECO:0000313" key="3">
    <source>
        <dbReference type="EMBL" id="KAF5671803.1"/>
    </source>
</evidence>